<evidence type="ECO:0000313" key="3">
    <source>
        <dbReference type="EMBL" id="AMN91911.1"/>
    </source>
</evidence>
<name>A0A140H460_9SECO</name>
<feature type="region of interest" description="Disordered" evidence="2">
    <location>
        <begin position="171"/>
        <end position="233"/>
    </location>
</feature>
<dbReference type="EMBL" id="KU052531">
    <property type="protein sequence ID" value="AMN91911.1"/>
    <property type="molecule type" value="Genomic_RNA"/>
</dbReference>
<feature type="compositionally biased region" description="Polar residues" evidence="2">
    <location>
        <begin position="214"/>
        <end position="224"/>
    </location>
</feature>
<sequence>MDLIDKLDISRERQDFQKLLKDTKWSGTVAIEAGYLSSTPTLTLLSEQPSGEKEIFLSLKWTSWIPQPVGHLLLPGEWSVTDVEIDGPLVEAACRLNAVYSASETLFSSASTSSASTTQESAQLAQLTQTNKTLETDLALLRQKEKELQDALKTLQQQNLDLVTRISQFTNATSKPSKSSPFEKKKTVLPPRPWDGQFDFSTFKPWASDPPAGQISNRSDQQAPRRSHRREDC</sequence>
<evidence type="ECO:0000313" key="4">
    <source>
        <dbReference type="Proteomes" id="UP000201693"/>
    </source>
</evidence>
<dbReference type="RefSeq" id="YP_009389537.1">
    <property type="nucleotide sequence ID" value="NC_035215.1"/>
</dbReference>
<dbReference type="KEGG" id="vg:33350108"/>
<keyword evidence="4" id="KW-1185">Reference proteome</keyword>
<dbReference type="Proteomes" id="UP000201693">
    <property type="component" value="Genome"/>
</dbReference>
<protein>
    <submittedName>
        <fullName evidence="3">ORF1-RNA2</fullName>
    </submittedName>
</protein>
<proteinExistence type="predicted"/>
<reference evidence="3 4" key="1">
    <citation type="journal article" date="2016" name="Arch. Virol.">
        <title>Characterization and occurrence of squash chlorotic leaf spot virus, a tentative new torradovirus infecting cucurbits in Sudan.</title>
        <authorList>
            <person name="Lecoq H."/>
            <person name="Verdin E."/>
            <person name="Tepfer M."/>
            <person name="Wipf-Scheibel C."/>
            <person name="Millot P."/>
            <person name="Dafalla G."/>
            <person name="Desbiez C."/>
        </authorList>
    </citation>
    <scope>NUCLEOTIDE SEQUENCE [LARGE SCALE GENOMIC DNA]</scope>
    <source>
        <strain evidence="3">Su12-10</strain>
    </source>
</reference>
<feature type="coiled-coil region" evidence="1">
    <location>
        <begin position="124"/>
        <end position="165"/>
    </location>
</feature>
<dbReference type="GeneID" id="33350108"/>
<organism evidence="3 4">
    <name type="scientific">Squash chlorotic leaf spot virus</name>
    <dbReference type="NCBI Taxonomy" id="1810396"/>
    <lineage>
        <taxon>Viruses</taxon>
        <taxon>Riboviria</taxon>
        <taxon>Orthornavirae</taxon>
        <taxon>Pisuviricota</taxon>
        <taxon>Pisoniviricetes</taxon>
        <taxon>Picornavirales</taxon>
        <taxon>Secoviridae</taxon>
        <taxon>Torradovirus</taxon>
        <taxon>Torradovirus cucurbitae</taxon>
    </lineage>
</organism>
<evidence type="ECO:0000256" key="2">
    <source>
        <dbReference type="SAM" id="MobiDB-lite"/>
    </source>
</evidence>
<dbReference type="OrthoDB" id="16316at10239"/>
<keyword evidence="1" id="KW-0175">Coiled coil</keyword>
<accession>A0A140H460</accession>
<evidence type="ECO:0000256" key="1">
    <source>
        <dbReference type="SAM" id="Coils"/>
    </source>
</evidence>